<dbReference type="EMBL" id="SDHW01000001">
    <property type="protein sequence ID" value="RXK61662.1"/>
    <property type="molecule type" value="Genomic_DNA"/>
</dbReference>
<dbReference type="Proteomes" id="UP000290204">
    <property type="component" value="Unassembled WGS sequence"/>
</dbReference>
<dbReference type="InterPro" id="IPR023996">
    <property type="entry name" value="TonB-dep_OMP_SusC/RagA"/>
</dbReference>
<dbReference type="InterPro" id="IPR037066">
    <property type="entry name" value="Plug_dom_sf"/>
</dbReference>
<dbReference type="FunFam" id="2.170.130.10:FF:000003">
    <property type="entry name" value="SusC/RagA family TonB-linked outer membrane protein"/>
    <property type="match status" value="1"/>
</dbReference>
<keyword evidence="1" id="KW-0472">Membrane</keyword>
<dbReference type="Pfam" id="PF13715">
    <property type="entry name" value="CarbopepD_reg_2"/>
    <property type="match status" value="1"/>
</dbReference>
<keyword evidence="2" id="KW-0732">Signal</keyword>
<dbReference type="Pfam" id="PF07715">
    <property type="entry name" value="Plug"/>
    <property type="match status" value="1"/>
</dbReference>
<dbReference type="InterPro" id="IPR008969">
    <property type="entry name" value="CarboxyPept-like_regulatory"/>
</dbReference>
<dbReference type="NCBIfam" id="TIGR04056">
    <property type="entry name" value="OMP_RagA_SusC"/>
    <property type="match status" value="1"/>
</dbReference>
<dbReference type="Gene3D" id="2.170.130.10">
    <property type="entry name" value="TonB-dependent receptor, plug domain"/>
    <property type="match status" value="1"/>
</dbReference>
<dbReference type="InterPro" id="IPR039426">
    <property type="entry name" value="TonB-dep_rcpt-like"/>
</dbReference>
<dbReference type="Gene3D" id="2.60.40.1120">
    <property type="entry name" value="Carboxypeptidase-like, regulatory domain"/>
    <property type="match status" value="1"/>
</dbReference>
<name>A0A4V1M7V4_9BACT</name>
<evidence type="ECO:0000313" key="4">
    <source>
        <dbReference type="EMBL" id="RXK61662.1"/>
    </source>
</evidence>
<keyword evidence="1" id="KW-0813">Transport</keyword>
<dbReference type="PROSITE" id="PS00018">
    <property type="entry name" value="EF_HAND_1"/>
    <property type="match status" value="1"/>
</dbReference>
<keyword evidence="1" id="KW-1134">Transmembrane beta strand</keyword>
<protein>
    <submittedName>
        <fullName evidence="4">TonB-dependent receptor</fullName>
    </submittedName>
</protein>
<dbReference type="RefSeq" id="WP_129129035.1">
    <property type="nucleotide sequence ID" value="NZ_SDHW01000001.1"/>
</dbReference>
<dbReference type="SUPFAM" id="SSF56935">
    <property type="entry name" value="Porins"/>
    <property type="match status" value="1"/>
</dbReference>
<proteinExistence type="inferred from homology"/>
<keyword evidence="4" id="KW-0675">Receptor</keyword>
<accession>A0A4V1M7V4</accession>
<comment type="caution">
    <text evidence="4">The sequence shown here is derived from an EMBL/GenBank/DDBJ whole genome shotgun (WGS) entry which is preliminary data.</text>
</comment>
<dbReference type="InterPro" id="IPR012910">
    <property type="entry name" value="Plug_dom"/>
</dbReference>
<dbReference type="AlphaFoldDB" id="A0A4V1M7V4"/>
<gene>
    <name evidence="4" type="ORF">ESA94_01200</name>
</gene>
<evidence type="ECO:0000256" key="1">
    <source>
        <dbReference type="PROSITE-ProRule" id="PRU01360"/>
    </source>
</evidence>
<feature type="domain" description="TonB-dependent receptor plug" evidence="3">
    <location>
        <begin position="116"/>
        <end position="223"/>
    </location>
</feature>
<keyword evidence="1" id="KW-0812">Transmembrane</keyword>
<dbReference type="OrthoDB" id="601301at2"/>
<feature type="signal peptide" evidence="2">
    <location>
        <begin position="1"/>
        <end position="19"/>
    </location>
</feature>
<dbReference type="NCBIfam" id="TIGR04057">
    <property type="entry name" value="SusC_RagA_signa"/>
    <property type="match status" value="1"/>
</dbReference>
<comment type="subcellular location">
    <subcellularLocation>
        <location evidence="1">Cell outer membrane</location>
        <topology evidence="1">Multi-pass membrane protein</topology>
    </subcellularLocation>
</comment>
<dbReference type="SUPFAM" id="SSF49464">
    <property type="entry name" value="Carboxypeptidase regulatory domain-like"/>
    <property type="match status" value="1"/>
</dbReference>
<comment type="similarity">
    <text evidence="1">Belongs to the TonB-dependent receptor family.</text>
</comment>
<evidence type="ECO:0000313" key="5">
    <source>
        <dbReference type="Proteomes" id="UP000290204"/>
    </source>
</evidence>
<organism evidence="4 5">
    <name type="scientific">Lacibacter luteus</name>
    <dbReference type="NCBI Taxonomy" id="2508719"/>
    <lineage>
        <taxon>Bacteria</taxon>
        <taxon>Pseudomonadati</taxon>
        <taxon>Bacteroidota</taxon>
        <taxon>Chitinophagia</taxon>
        <taxon>Chitinophagales</taxon>
        <taxon>Chitinophagaceae</taxon>
        <taxon>Lacibacter</taxon>
    </lineage>
</organism>
<keyword evidence="1" id="KW-0998">Cell outer membrane</keyword>
<evidence type="ECO:0000256" key="2">
    <source>
        <dbReference type="SAM" id="SignalP"/>
    </source>
</evidence>
<sequence>MRKFITVFLLLFTATLAFAQQRTVRGRVTDATGEPLAGATIQEYKKEKNTVAANTEGRFTITVNGNNVQLVVTAVGHKPKTIAVSNDAELTVQLEKDDADMDEVVIVGFAKQKKITNVGSVSSVSGKELRQSPAASIQNSLAGRLPGLFQQQGSGQPGRDAANIFIRGVSSYTGSNTPLVIVDDVEASISQLTQMDPNEVENISILKDASSTSIYGVKGANGVIIVTTRRGKTGPARITFRTEAGLQMPTVKRKPLGAYDALTLLKEQLINSGTPNPEIDFPNLYSADALEHFRKGDLPYQYPNVNWYDEVMRKATLQQRNNLDISGGTSNVRYFVSLGYIFQNGILKDISKEEDFNSNYYLKRYNIRSNLDVEVYKGLSLKLDLSARFSDVNSPNLPDVTPGGAWPFWRRITSGLLTPWKYPVKNADGSYAGKKGETLNPVGILQYAGYSRSYSNDLNANLSAIHKLDFITKGLSLRGTLAYTNNFGFTRTLTRGRFPVFDYNATAGIYDPVFPELSRIEPLVRSGNINTSLPFRRLNTQVILDYNRNIKGHNVYGLALFNRSTDITTSAAPANFQGFAGRLGYIFKSKYMVELNAGYNGSDRFKAKKRYGFFPAVSAGWNISEEKFFKDNISFINFFKLKGSYGIVGSDDVGGNRYIYEEVYTRNNPNRPYYFGENPTAQSTILPGTLANADVRWEIERKANVAAEIKLFKNKLEINAEYFDNYRYDILTTRESVPLYTGLNLPVVNIGEVSNKGWEFELVHRNTIGKDFQYFVKGNFSYAKNKILFRDEPANAANPMLRRTGRPIGQLYGYIAEGFYYDDADVAKSPVTVGRTVKPGDIKFKDVNGDGKIDQSDIGPIGHPNLPQITYGFSTGFSYKGFDLSALFQGAARGSLMASTLLQIGNANGLPSAIHMKRWTPETRDVAEYPRLGGVNFDASTFWLRPTDYLRLKNVELGYRLPNRFIKSLKLTDFRVYANALNLVTWFKLKIYDVDPESINGDGTTSAYSDYPQQKIVNFGVQITF</sequence>
<feature type="chain" id="PRO_5020853789" evidence="2">
    <location>
        <begin position="20"/>
        <end position="1025"/>
    </location>
</feature>
<evidence type="ECO:0000259" key="3">
    <source>
        <dbReference type="Pfam" id="PF07715"/>
    </source>
</evidence>
<dbReference type="GO" id="GO:0009279">
    <property type="term" value="C:cell outer membrane"/>
    <property type="evidence" value="ECO:0007669"/>
    <property type="project" value="UniProtKB-SubCell"/>
</dbReference>
<reference evidence="4 5" key="1">
    <citation type="submission" date="2019-01" db="EMBL/GenBank/DDBJ databases">
        <title>Lacibacter sp. strain TTM-7.</title>
        <authorList>
            <person name="Chen W.-M."/>
        </authorList>
    </citation>
    <scope>NUCLEOTIDE SEQUENCE [LARGE SCALE GENOMIC DNA]</scope>
    <source>
        <strain evidence="4 5">TTM-7</strain>
    </source>
</reference>
<keyword evidence="5" id="KW-1185">Reference proteome</keyword>
<dbReference type="InterPro" id="IPR018247">
    <property type="entry name" value="EF_Hand_1_Ca_BS"/>
</dbReference>
<dbReference type="PROSITE" id="PS52016">
    <property type="entry name" value="TONB_DEPENDENT_REC_3"/>
    <property type="match status" value="1"/>
</dbReference>
<dbReference type="InterPro" id="IPR023997">
    <property type="entry name" value="TonB-dep_OMP_SusC/RagA_CS"/>
</dbReference>